<dbReference type="InterPro" id="IPR029039">
    <property type="entry name" value="Flavoprotein-like_sf"/>
</dbReference>
<comment type="caution">
    <text evidence="2">The sequence shown here is derived from an EMBL/GenBank/DDBJ whole genome shotgun (WGS) entry which is preliminary data.</text>
</comment>
<evidence type="ECO:0000313" key="2">
    <source>
        <dbReference type="EMBL" id="OBA24911.1"/>
    </source>
</evidence>
<organism evidence="2 3">
    <name type="scientific">Hanseniaspora valbyensis NRRL Y-1626</name>
    <dbReference type="NCBI Taxonomy" id="766949"/>
    <lineage>
        <taxon>Eukaryota</taxon>
        <taxon>Fungi</taxon>
        <taxon>Dikarya</taxon>
        <taxon>Ascomycota</taxon>
        <taxon>Saccharomycotina</taxon>
        <taxon>Saccharomycetes</taxon>
        <taxon>Saccharomycodales</taxon>
        <taxon>Saccharomycodaceae</taxon>
        <taxon>Hanseniaspora</taxon>
    </lineage>
</organism>
<sequence length="145" mass="15968">MNERQLDGNDQEEGEYEDEENENNNLKTNDQKNIDDDIDSDASSTYSNENKETFSNGKTLVKNKSNSSANVKFDENVTYVPYDSMESYAKAGAELTNLDVAKGGTAWGAGTIAGPTGERQPLEVELKIAEIQGSEFVKTVTKHFS</sequence>
<evidence type="ECO:0000256" key="1">
    <source>
        <dbReference type="SAM" id="MobiDB-lite"/>
    </source>
</evidence>
<accession>A0A1B7T853</accession>
<evidence type="ECO:0000313" key="3">
    <source>
        <dbReference type="Proteomes" id="UP000092321"/>
    </source>
</evidence>
<feature type="region of interest" description="Disordered" evidence="1">
    <location>
        <begin position="1"/>
        <end position="67"/>
    </location>
</feature>
<dbReference type="EMBL" id="LXPE01000342">
    <property type="protein sequence ID" value="OBA24911.1"/>
    <property type="molecule type" value="Genomic_DNA"/>
</dbReference>
<feature type="compositionally biased region" description="Acidic residues" evidence="1">
    <location>
        <begin position="9"/>
        <end position="22"/>
    </location>
</feature>
<dbReference type="AlphaFoldDB" id="A0A1B7T853"/>
<name>A0A1B7T853_9ASCO</name>
<gene>
    <name evidence="2" type="ORF">HANVADRAFT_64008</name>
</gene>
<proteinExistence type="predicted"/>
<feature type="compositionally biased region" description="Polar residues" evidence="1">
    <location>
        <begin position="45"/>
        <end position="67"/>
    </location>
</feature>
<protein>
    <submittedName>
        <fullName evidence="2">Uncharacterized protein</fullName>
    </submittedName>
</protein>
<dbReference type="OrthoDB" id="504689at2759"/>
<dbReference type="Gene3D" id="3.40.50.360">
    <property type="match status" value="1"/>
</dbReference>
<keyword evidence="3" id="KW-1185">Reference proteome</keyword>
<dbReference type="Proteomes" id="UP000092321">
    <property type="component" value="Unassembled WGS sequence"/>
</dbReference>
<reference evidence="3" key="1">
    <citation type="journal article" date="2016" name="Proc. Natl. Acad. Sci. U.S.A.">
        <title>Comparative genomics of biotechnologically important yeasts.</title>
        <authorList>
            <person name="Riley R."/>
            <person name="Haridas S."/>
            <person name="Wolfe K.H."/>
            <person name="Lopes M.R."/>
            <person name="Hittinger C.T."/>
            <person name="Goeker M."/>
            <person name="Salamov A.A."/>
            <person name="Wisecaver J.H."/>
            <person name="Long T.M."/>
            <person name="Calvey C.H."/>
            <person name="Aerts A.L."/>
            <person name="Barry K.W."/>
            <person name="Choi C."/>
            <person name="Clum A."/>
            <person name="Coughlan A.Y."/>
            <person name="Deshpande S."/>
            <person name="Douglass A.P."/>
            <person name="Hanson S.J."/>
            <person name="Klenk H.-P."/>
            <person name="LaButti K.M."/>
            <person name="Lapidus A."/>
            <person name="Lindquist E.A."/>
            <person name="Lipzen A.M."/>
            <person name="Meier-Kolthoff J.P."/>
            <person name="Ohm R.A."/>
            <person name="Otillar R.P."/>
            <person name="Pangilinan J.L."/>
            <person name="Peng Y."/>
            <person name="Rokas A."/>
            <person name="Rosa C.A."/>
            <person name="Scheuner C."/>
            <person name="Sibirny A.A."/>
            <person name="Slot J.C."/>
            <person name="Stielow J.B."/>
            <person name="Sun H."/>
            <person name="Kurtzman C.P."/>
            <person name="Blackwell M."/>
            <person name="Grigoriev I.V."/>
            <person name="Jeffries T.W."/>
        </authorList>
    </citation>
    <scope>NUCLEOTIDE SEQUENCE [LARGE SCALE GENOMIC DNA]</scope>
    <source>
        <strain evidence="3">NRRL Y-1626</strain>
    </source>
</reference>